<dbReference type="PROSITE" id="PS51257">
    <property type="entry name" value="PROKAR_LIPOPROTEIN"/>
    <property type="match status" value="1"/>
</dbReference>
<dbReference type="HOGENOM" id="CLU_148569_0_0_10"/>
<sequence length="140" mass="16518">MKNFLLIIILSVLTFSCTSRISPQSTGGSHQPAKVEKGDDGEWELTVFDTDYENFLLTRARPKSMYTESYLKNRNTILVNEWNSLYMSGRYRNIVESQIDYDPNEKYGMDFEYRLYQVFVYVNWKYGLKLYSLSNVEGLR</sequence>
<dbReference type="GeneID" id="56684844"/>
<dbReference type="STRING" id="1338011.BD94_3823"/>
<protein>
    <recommendedName>
        <fullName evidence="3">Lipoprotein</fullName>
    </recommendedName>
</protein>
<dbReference type="EMBL" id="CP007547">
    <property type="protein sequence ID" value="AIL47598.1"/>
    <property type="molecule type" value="Genomic_DNA"/>
</dbReference>
<dbReference type="AlphaFoldDB" id="A0A077EMB1"/>
<evidence type="ECO:0000313" key="1">
    <source>
        <dbReference type="EMBL" id="AIL47598.1"/>
    </source>
</evidence>
<accession>A0A077EMB1</accession>
<dbReference type="eggNOG" id="ENOG5032S37">
    <property type="taxonomic scope" value="Bacteria"/>
</dbReference>
<dbReference type="InterPro" id="IPR046144">
    <property type="entry name" value="DUF6146"/>
</dbReference>
<evidence type="ECO:0000313" key="2">
    <source>
        <dbReference type="Proteomes" id="UP000028933"/>
    </source>
</evidence>
<organism evidence="1 2">
    <name type="scientific">Elizabethkingia anophelis NUHP1</name>
    <dbReference type="NCBI Taxonomy" id="1338011"/>
    <lineage>
        <taxon>Bacteria</taxon>
        <taxon>Pseudomonadati</taxon>
        <taxon>Bacteroidota</taxon>
        <taxon>Flavobacteriia</taxon>
        <taxon>Flavobacteriales</taxon>
        <taxon>Weeksellaceae</taxon>
        <taxon>Elizabethkingia</taxon>
    </lineage>
</organism>
<name>A0A077EMB1_9FLAO</name>
<evidence type="ECO:0008006" key="3">
    <source>
        <dbReference type="Google" id="ProtNLM"/>
    </source>
</evidence>
<reference evidence="1 2" key="1">
    <citation type="journal article" date="2013" name="Lancet">
        <title>First case of E anophelis outbreak in an intensive-care unit.</title>
        <authorList>
            <person name="Teo J."/>
            <person name="Tan S.Y."/>
            <person name="Tay M."/>
            <person name="Ding Y."/>
            <person name="Kjelleberg S."/>
            <person name="Givskov M."/>
            <person name="Lin R.T."/>
            <person name="Yang L."/>
        </authorList>
    </citation>
    <scope>NUCLEOTIDE SEQUENCE [LARGE SCALE GENOMIC DNA]</scope>
    <source>
        <strain evidence="1 2">NUHP1</strain>
    </source>
</reference>
<gene>
    <name evidence="1" type="ORF">BD94_3823</name>
</gene>
<proteinExistence type="predicted"/>
<dbReference type="Pfam" id="PF19643">
    <property type="entry name" value="DUF6146"/>
    <property type="match status" value="1"/>
</dbReference>
<dbReference type="KEGG" id="eao:BD94_3823"/>
<dbReference type="RefSeq" id="WP_009086904.1">
    <property type="nucleotide sequence ID" value="NZ_CP007547.1"/>
</dbReference>
<dbReference type="Proteomes" id="UP000028933">
    <property type="component" value="Chromosome"/>
</dbReference>